<dbReference type="EMBL" id="ABSV01002009">
    <property type="protein sequence ID" value="EDZ69692.1"/>
    <property type="molecule type" value="Genomic_DNA"/>
</dbReference>
<dbReference type="Proteomes" id="UP000008988">
    <property type="component" value="Unassembled WGS sequence"/>
</dbReference>
<organism evidence="2 3">
    <name type="scientific">Saccharomyces cerevisiae (strain AWRI1631)</name>
    <name type="common">Baker's yeast</name>
    <dbReference type="NCBI Taxonomy" id="545124"/>
    <lineage>
        <taxon>Eukaryota</taxon>
        <taxon>Fungi</taxon>
        <taxon>Dikarya</taxon>
        <taxon>Ascomycota</taxon>
        <taxon>Saccharomycotina</taxon>
        <taxon>Saccharomycetes</taxon>
        <taxon>Saccharomycetales</taxon>
        <taxon>Saccharomycetaceae</taxon>
        <taxon>Saccharomyces</taxon>
    </lineage>
</organism>
<evidence type="ECO:0000313" key="3">
    <source>
        <dbReference type="Proteomes" id="UP000008988"/>
    </source>
</evidence>
<name>B5VQV2_YEAS6</name>
<comment type="caution">
    <text evidence="2">The sequence shown here is derived from an EMBL/GenBank/DDBJ whole genome shotgun (WGS) entry which is preliminary data.</text>
</comment>
<evidence type="ECO:0000313" key="2">
    <source>
        <dbReference type="EMBL" id="EDZ69692.1"/>
    </source>
</evidence>
<gene>
    <name evidence="2" type="ORF">AWRI1631_142280</name>
</gene>
<feature type="transmembrane region" description="Helical" evidence="1">
    <location>
        <begin position="15"/>
        <end position="34"/>
    </location>
</feature>
<feature type="transmembrane region" description="Helical" evidence="1">
    <location>
        <begin position="96"/>
        <end position="121"/>
    </location>
</feature>
<reference evidence="2 3" key="1">
    <citation type="journal article" date="2008" name="FEMS Yeast Res.">
        <title>Comparative genome analysis of a Saccharomyces cerevisiae wine strain.</title>
        <authorList>
            <person name="Borneman A.R."/>
            <person name="Forgan A.H."/>
            <person name="Pretorius I.S."/>
            <person name="Chambers P.J."/>
        </authorList>
    </citation>
    <scope>NUCLEOTIDE SEQUENCE [LARGE SCALE GENOMIC DNA]</scope>
    <source>
        <strain evidence="2 3">AWRI1631</strain>
    </source>
</reference>
<sequence length="219" mass="24092">MNRVNSSFSNCDTSLNFLLAVSYALVILSAMLRWRSAYSSSVSGFPLCSIVVNSFGSVKSVLDASSSVMLSSFFDACIWPSRTKSSIALRNPCPLLFIKSSVSALIFGYIIIFCTYSSAILGCDEINVFVKLEYFCCNSSSLTELKFAEISLEVLLMCILFKFSSSNEVLSAVSLCACSCFESCFCLKCSTSSFKEPTVLDERKFFTTSPFVEDKSFCC</sequence>
<accession>B5VQV2</accession>
<keyword evidence="1" id="KW-0472">Membrane</keyword>
<proteinExistence type="predicted"/>
<keyword evidence="1" id="KW-0812">Transmembrane</keyword>
<evidence type="ECO:0000256" key="1">
    <source>
        <dbReference type="SAM" id="Phobius"/>
    </source>
</evidence>
<protein>
    <submittedName>
        <fullName evidence="2">Uncharacterized protein</fullName>
    </submittedName>
</protein>
<dbReference type="AlphaFoldDB" id="B5VQV2"/>
<keyword evidence="1" id="KW-1133">Transmembrane helix</keyword>